<keyword evidence="4" id="KW-0547">Nucleotide-binding</keyword>
<evidence type="ECO:0000259" key="11">
    <source>
        <dbReference type="Pfam" id="PF08544"/>
    </source>
</evidence>
<dbReference type="GO" id="GO:0005829">
    <property type="term" value="C:cytosol"/>
    <property type="evidence" value="ECO:0007669"/>
    <property type="project" value="TreeGrafter"/>
</dbReference>
<keyword evidence="13" id="KW-1185">Reference proteome</keyword>
<dbReference type="Gene3D" id="3.30.70.890">
    <property type="entry name" value="GHMP kinase, C-terminal domain"/>
    <property type="match status" value="1"/>
</dbReference>
<evidence type="ECO:0000256" key="5">
    <source>
        <dbReference type="ARBA" id="ARBA00022777"/>
    </source>
</evidence>
<dbReference type="InterPro" id="IPR014721">
    <property type="entry name" value="Ribsml_uS5_D2-typ_fold_subgr"/>
</dbReference>
<proteinExistence type="predicted"/>
<keyword evidence="6" id="KW-0067">ATP-binding</keyword>
<comment type="caution">
    <text evidence="12">The sequence shown here is derived from an EMBL/GenBank/DDBJ whole genome shotgun (WGS) entry which is preliminary data.</text>
</comment>
<sequence length="313" mass="33343">MASAPAKAILCGEHAVVYSSPAIAVPITQAKTSVRIQPWIQAPSGSVWIDAPDIHLSTARSDLPPTHPLSVLLNLIESDLRRGPLPAFRMKITSTIPVASGLGSGAAVSVAVLRAVYAFVSRPLPLERLNELAYQVEKIHHGTPSGIDNTVITYARPVFFQRGHPLQFLRIAQPFTLVLANSGQPSRTADVVADVRRAWQENPETYQDYFNQIASLVNRARAALETGDHTALGQLLDHNHALLQQIGVSSPILDTLTQAARQAGALGAKLSGAGRGGNLIALSQPERAPEIAAALTQAGAKNVFITTVEAVHE</sequence>
<dbReference type="UniPathway" id="UPA00057">
    <property type="reaction ID" value="UER00098"/>
</dbReference>
<dbReference type="AlphaFoldDB" id="A0A0P6YMK3"/>
<feature type="domain" description="GHMP kinase C-terminal" evidence="11">
    <location>
        <begin position="221"/>
        <end position="300"/>
    </location>
</feature>
<dbReference type="Proteomes" id="UP000050501">
    <property type="component" value="Unassembled WGS sequence"/>
</dbReference>
<evidence type="ECO:0000256" key="7">
    <source>
        <dbReference type="ARBA" id="ARBA00022842"/>
    </source>
</evidence>
<keyword evidence="3" id="KW-0808">Transferase</keyword>
<dbReference type="SUPFAM" id="SSF55060">
    <property type="entry name" value="GHMP Kinase, C-terminal domain"/>
    <property type="match status" value="1"/>
</dbReference>
<dbReference type="GO" id="GO:0019287">
    <property type="term" value="P:isopentenyl diphosphate biosynthetic process, mevalonate pathway"/>
    <property type="evidence" value="ECO:0007669"/>
    <property type="project" value="UniProtKB-UniPathway"/>
</dbReference>
<keyword evidence="2" id="KW-0444">Lipid biosynthesis</keyword>
<evidence type="ECO:0000313" key="12">
    <source>
        <dbReference type="EMBL" id="KPL91859.1"/>
    </source>
</evidence>
<protein>
    <recommendedName>
        <fullName evidence="14">Mevalonate kinase</fullName>
    </recommendedName>
</protein>
<feature type="domain" description="GHMP kinase N-terminal" evidence="10">
    <location>
        <begin position="83"/>
        <end position="154"/>
    </location>
</feature>
<organism evidence="12 13">
    <name type="scientific">Levilinea saccharolytica</name>
    <dbReference type="NCBI Taxonomy" id="229921"/>
    <lineage>
        <taxon>Bacteria</taxon>
        <taxon>Bacillati</taxon>
        <taxon>Chloroflexota</taxon>
        <taxon>Anaerolineae</taxon>
        <taxon>Anaerolineales</taxon>
        <taxon>Anaerolineaceae</taxon>
        <taxon>Levilinea</taxon>
    </lineage>
</organism>
<evidence type="ECO:0000256" key="8">
    <source>
        <dbReference type="ARBA" id="ARBA00023098"/>
    </source>
</evidence>
<keyword evidence="5" id="KW-0418">Kinase</keyword>
<accession>A0A0P6YMK3</accession>
<dbReference type="InterPro" id="IPR013750">
    <property type="entry name" value="GHMP_kinase_C_dom"/>
</dbReference>
<keyword evidence="7" id="KW-0460">Magnesium</keyword>
<evidence type="ECO:0000256" key="3">
    <source>
        <dbReference type="ARBA" id="ARBA00022679"/>
    </source>
</evidence>
<dbReference type="InterPro" id="IPR006205">
    <property type="entry name" value="Mev_gal_kin"/>
</dbReference>
<gene>
    <name evidence="12" type="ORF">ADN01_00680</name>
</gene>
<dbReference type="GO" id="GO:0005524">
    <property type="term" value="F:ATP binding"/>
    <property type="evidence" value="ECO:0007669"/>
    <property type="project" value="UniProtKB-KW"/>
</dbReference>
<name>A0A0P6YMK3_9CHLR</name>
<evidence type="ECO:0000256" key="4">
    <source>
        <dbReference type="ARBA" id="ARBA00022741"/>
    </source>
</evidence>
<dbReference type="EMBL" id="LGCM01000002">
    <property type="protein sequence ID" value="KPL91859.1"/>
    <property type="molecule type" value="Genomic_DNA"/>
</dbReference>
<dbReference type="SUPFAM" id="SSF54211">
    <property type="entry name" value="Ribosomal protein S5 domain 2-like"/>
    <property type="match status" value="1"/>
</dbReference>
<dbReference type="NCBIfam" id="TIGR00549">
    <property type="entry name" value="mevalon_kin"/>
    <property type="match status" value="1"/>
</dbReference>
<keyword evidence="1" id="KW-0963">Cytoplasm</keyword>
<comment type="pathway">
    <text evidence="9">Isoprenoid biosynthesis; isopentenyl diphosphate biosynthesis via mevalonate pathway; isopentenyl diphosphate from (R)-mevalonate: step 1/3.</text>
</comment>
<dbReference type="Gene3D" id="3.30.230.10">
    <property type="match status" value="1"/>
</dbReference>
<dbReference type="STRING" id="229921.ADN01_00680"/>
<evidence type="ECO:0000259" key="10">
    <source>
        <dbReference type="Pfam" id="PF00288"/>
    </source>
</evidence>
<dbReference type="PRINTS" id="PR00959">
    <property type="entry name" value="MEVGALKINASE"/>
</dbReference>
<dbReference type="GO" id="GO:0004496">
    <property type="term" value="F:mevalonate kinase activity"/>
    <property type="evidence" value="ECO:0007669"/>
    <property type="project" value="InterPro"/>
</dbReference>
<dbReference type="PANTHER" id="PTHR43290">
    <property type="entry name" value="MEVALONATE KINASE"/>
    <property type="match status" value="1"/>
</dbReference>
<evidence type="ECO:0000256" key="1">
    <source>
        <dbReference type="ARBA" id="ARBA00022490"/>
    </source>
</evidence>
<reference evidence="12 13" key="1">
    <citation type="submission" date="2015-07" db="EMBL/GenBank/DDBJ databases">
        <title>Genome sequence of Levilinea saccharolytica DSM 16555.</title>
        <authorList>
            <person name="Hemp J."/>
            <person name="Ward L.M."/>
            <person name="Pace L.A."/>
            <person name="Fischer W.W."/>
        </authorList>
    </citation>
    <scope>NUCLEOTIDE SEQUENCE [LARGE SCALE GENOMIC DNA]</scope>
    <source>
        <strain evidence="12 13">KIBI-1</strain>
    </source>
</reference>
<evidence type="ECO:0000313" key="13">
    <source>
        <dbReference type="Proteomes" id="UP000050501"/>
    </source>
</evidence>
<dbReference type="Pfam" id="PF08544">
    <property type="entry name" value="GHMP_kinases_C"/>
    <property type="match status" value="1"/>
</dbReference>
<dbReference type="PANTHER" id="PTHR43290:SF2">
    <property type="entry name" value="MEVALONATE KINASE"/>
    <property type="match status" value="1"/>
</dbReference>
<evidence type="ECO:0000256" key="9">
    <source>
        <dbReference type="ARBA" id="ARBA00029438"/>
    </source>
</evidence>
<dbReference type="InterPro" id="IPR006204">
    <property type="entry name" value="GHMP_kinase_N_dom"/>
</dbReference>
<evidence type="ECO:0000256" key="6">
    <source>
        <dbReference type="ARBA" id="ARBA00022840"/>
    </source>
</evidence>
<dbReference type="InterPro" id="IPR020568">
    <property type="entry name" value="Ribosomal_Su5_D2-typ_SF"/>
</dbReference>
<dbReference type="PATRIC" id="fig|229921.5.peg.3501"/>
<dbReference type="Pfam" id="PF00288">
    <property type="entry name" value="GHMP_kinases_N"/>
    <property type="match status" value="1"/>
</dbReference>
<keyword evidence="8" id="KW-0443">Lipid metabolism</keyword>
<evidence type="ECO:0000256" key="2">
    <source>
        <dbReference type="ARBA" id="ARBA00022516"/>
    </source>
</evidence>
<evidence type="ECO:0008006" key="14">
    <source>
        <dbReference type="Google" id="ProtNLM"/>
    </source>
</evidence>
<dbReference type="InterPro" id="IPR036554">
    <property type="entry name" value="GHMP_kinase_C_sf"/>
</dbReference>